<sequence>MAGEMSIIGSVILALFLAGYLGQQYLPPPKPRVIGLDLGTTFCSVGVFQPGTGEIEVIGDDKGHKSIPSVVTFTPTGVFSGHEGQELSDINPQNTIYDAKRFIGKIFDQETLDKESARYPFKAIFNNGSAEFLVSTNSTFTVTPEFIGSRLLLKMKKMAEKQLGIPIDKAVISVPAEFDERQRNYTIRAANLAGEFTKVYINRKSHQSQLGYVLLLESMEGTQTKNKKGKLHQSCEI</sequence>
<dbReference type="PANTHER" id="PTHR19375">
    <property type="entry name" value="HEAT SHOCK PROTEIN 70KDA"/>
    <property type="match status" value="1"/>
</dbReference>
<dbReference type="GO" id="GO:0005524">
    <property type="term" value="F:ATP binding"/>
    <property type="evidence" value="ECO:0007669"/>
    <property type="project" value="UniProtKB-KW"/>
</dbReference>
<dbReference type="Proteomes" id="UP000472262">
    <property type="component" value="Unassembled WGS sequence"/>
</dbReference>
<keyword evidence="3" id="KW-0067">ATP-binding</keyword>
<dbReference type="OMA" id="CANTVYA"/>
<dbReference type="InterPro" id="IPR043129">
    <property type="entry name" value="ATPase_NBD"/>
</dbReference>
<evidence type="ECO:0000313" key="6">
    <source>
        <dbReference type="Proteomes" id="UP000472262"/>
    </source>
</evidence>
<dbReference type="Gene3D" id="3.30.420.40">
    <property type="match status" value="1"/>
</dbReference>
<comment type="similarity">
    <text evidence="1">Belongs to the heat shock protein 70 family.</text>
</comment>
<organism evidence="5 6">
    <name type="scientific">Sinocyclocheilus grahami</name>
    <name type="common">Dianchi golden-line fish</name>
    <name type="synonym">Barbus grahami</name>
    <dbReference type="NCBI Taxonomy" id="75366"/>
    <lineage>
        <taxon>Eukaryota</taxon>
        <taxon>Metazoa</taxon>
        <taxon>Chordata</taxon>
        <taxon>Craniata</taxon>
        <taxon>Vertebrata</taxon>
        <taxon>Euteleostomi</taxon>
        <taxon>Actinopterygii</taxon>
        <taxon>Neopterygii</taxon>
        <taxon>Teleostei</taxon>
        <taxon>Ostariophysi</taxon>
        <taxon>Cypriniformes</taxon>
        <taxon>Cyprinidae</taxon>
        <taxon>Cyprininae</taxon>
        <taxon>Sinocyclocheilus</taxon>
    </lineage>
</organism>
<dbReference type="Pfam" id="PF00012">
    <property type="entry name" value="HSP70"/>
    <property type="match status" value="1"/>
</dbReference>
<reference evidence="5" key="2">
    <citation type="submission" date="2025-09" db="UniProtKB">
        <authorList>
            <consortium name="Ensembl"/>
        </authorList>
    </citation>
    <scope>IDENTIFICATION</scope>
</reference>
<keyword evidence="2" id="KW-0547">Nucleotide-binding</keyword>
<dbReference type="SUPFAM" id="SSF53067">
    <property type="entry name" value="Actin-like ATPase domain"/>
    <property type="match status" value="1"/>
</dbReference>
<dbReference type="PRINTS" id="PR00301">
    <property type="entry name" value="HEATSHOCK70"/>
</dbReference>
<dbReference type="InParanoid" id="A0A672R9C9"/>
<accession>A0A672R9C9</accession>
<feature type="chain" id="PRO_5025574251" evidence="4">
    <location>
        <begin position="23"/>
        <end position="237"/>
    </location>
</feature>
<keyword evidence="4" id="KW-0732">Signal</keyword>
<evidence type="ECO:0000256" key="2">
    <source>
        <dbReference type="ARBA" id="ARBA00022741"/>
    </source>
</evidence>
<name>A0A672R9C9_SINGR</name>
<evidence type="ECO:0000313" key="5">
    <source>
        <dbReference type="Ensembl" id="ENSSGRP00000085638.1"/>
    </source>
</evidence>
<dbReference type="Ensembl" id="ENSSGRT00000091175.1">
    <property type="protein sequence ID" value="ENSSGRP00000085638.1"/>
    <property type="gene ID" value="ENSSGRG00000043121.1"/>
</dbReference>
<feature type="signal peptide" evidence="4">
    <location>
        <begin position="1"/>
        <end position="22"/>
    </location>
</feature>
<evidence type="ECO:0000256" key="1">
    <source>
        <dbReference type="ARBA" id="ARBA00007381"/>
    </source>
</evidence>
<reference evidence="5" key="1">
    <citation type="submission" date="2025-08" db="UniProtKB">
        <authorList>
            <consortium name="Ensembl"/>
        </authorList>
    </citation>
    <scope>IDENTIFICATION</scope>
</reference>
<protein>
    <submittedName>
        <fullName evidence="5">Heat shock protein 70 family, member 13</fullName>
    </submittedName>
</protein>
<dbReference type="FunFam" id="3.30.30.30:FF:000007">
    <property type="entry name" value="Heat shock 70 kDa protein 13"/>
    <property type="match status" value="1"/>
</dbReference>
<dbReference type="GO" id="GO:0140662">
    <property type="term" value="F:ATP-dependent protein folding chaperone"/>
    <property type="evidence" value="ECO:0007669"/>
    <property type="project" value="InterPro"/>
</dbReference>
<proteinExistence type="inferred from homology"/>
<evidence type="ECO:0000256" key="4">
    <source>
        <dbReference type="SAM" id="SignalP"/>
    </source>
</evidence>
<dbReference type="InterPro" id="IPR013126">
    <property type="entry name" value="Hsp_70_fam"/>
</dbReference>
<dbReference type="AlphaFoldDB" id="A0A672R9C9"/>
<evidence type="ECO:0000256" key="3">
    <source>
        <dbReference type="ARBA" id="ARBA00022840"/>
    </source>
</evidence>
<keyword evidence="6" id="KW-1185">Reference proteome</keyword>